<evidence type="ECO:0000256" key="6">
    <source>
        <dbReference type="ARBA" id="ARBA00022723"/>
    </source>
</evidence>
<dbReference type="NCBIfam" id="TIGR00150">
    <property type="entry name" value="T6A_YjeE"/>
    <property type="match status" value="1"/>
</dbReference>
<evidence type="ECO:0000256" key="5">
    <source>
        <dbReference type="ARBA" id="ARBA00022694"/>
    </source>
</evidence>
<proteinExistence type="inferred from homology"/>
<dbReference type="EMBL" id="FNAY01000002">
    <property type="protein sequence ID" value="SDE62358.1"/>
    <property type="molecule type" value="Genomic_DNA"/>
</dbReference>
<reference evidence="11 12" key="1">
    <citation type="submission" date="2016-10" db="EMBL/GenBank/DDBJ databases">
        <authorList>
            <person name="de Groot N.N."/>
        </authorList>
    </citation>
    <scope>NUCLEOTIDE SEQUENCE [LARGE SCALE GENOMIC DNA]</scope>
    <source>
        <strain evidence="12">DSM 938 / 37b4</strain>
    </source>
</reference>
<dbReference type="RefSeq" id="WP_074552870.1">
    <property type="nucleotide sequence ID" value="NZ_CP119563.1"/>
</dbReference>
<keyword evidence="6" id="KW-0479">Metal-binding</keyword>
<dbReference type="Proteomes" id="UP000183812">
    <property type="component" value="Unassembled WGS sequence"/>
</dbReference>
<evidence type="ECO:0000256" key="7">
    <source>
        <dbReference type="ARBA" id="ARBA00022741"/>
    </source>
</evidence>
<dbReference type="SUPFAM" id="SSF52540">
    <property type="entry name" value="P-loop containing nucleoside triphosphate hydrolases"/>
    <property type="match status" value="1"/>
</dbReference>
<evidence type="ECO:0000256" key="3">
    <source>
        <dbReference type="ARBA" id="ARBA00019010"/>
    </source>
</evidence>
<name>A0A1G7EFB2_RHOCA</name>
<evidence type="ECO:0000256" key="10">
    <source>
        <dbReference type="ARBA" id="ARBA00032441"/>
    </source>
</evidence>
<dbReference type="Pfam" id="PF02367">
    <property type="entry name" value="TsaE"/>
    <property type="match status" value="1"/>
</dbReference>
<dbReference type="PANTHER" id="PTHR33540">
    <property type="entry name" value="TRNA THREONYLCARBAMOYLADENOSINE BIOSYNTHESIS PROTEIN TSAE"/>
    <property type="match status" value="1"/>
</dbReference>
<evidence type="ECO:0000256" key="9">
    <source>
        <dbReference type="ARBA" id="ARBA00022842"/>
    </source>
</evidence>
<dbReference type="GO" id="GO:0005737">
    <property type="term" value="C:cytoplasm"/>
    <property type="evidence" value="ECO:0007669"/>
    <property type="project" value="UniProtKB-SubCell"/>
</dbReference>
<dbReference type="InterPro" id="IPR003442">
    <property type="entry name" value="T6A_TsaE"/>
</dbReference>
<organism evidence="11 12">
    <name type="scientific">Rhodobacter capsulatus</name>
    <name type="common">Rhodopseudomonas capsulata</name>
    <dbReference type="NCBI Taxonomy" id="1061"/>
    <lineage>
        <taxon>Bacteria</taxon>
        <taxon>Pseudomonadati</taxon>
        <taxon>Pseudomonadota</taxon>
        <taxon>Alphaproteobacteria</taxon>
        <taxon>Rhodobacterales</taxon>
        <taxon>Rhodobacter group</taxon>
        <taxon>Rhodobacter</taxon>
    </lineage>
</organism>
<dbReference type="PANTHER" id="PTHR33540:SF2">
    <property type="entry name" value="TRNA THREONYLCARBAMOYLADENOSINE BIOSYNTHESIS PROTEIN TSAE"/>
    <property type="match status" value="1"/>
</dbReference>
<comment type="subcellular location">
    <subcellularLocation>
        <location evidence="1">Cytoplasm</location>
    </subcellularLocation>
</comment>
<keyword evidence="4" id="KW-0963">Cytoplasm</keyword>
<keyword evidence="7" id="KW-0547">Nucleotide-binding</keyword>
<dbReference type="InterPro" id="IPR027417">
    <property type="entry name" value="P-loop_NTPase"/>
</dbReference>
<dbReference type="GO" id="GO:0002949">
    <property type="term" value="P:tRNA threonylcarbamoyladenosine modification"/>
    <property type="evidence" value="ECO:0007669"/>
    <property type="project" value="InterPro"/>
</dbReference>
<keyword evidence="9" id="KW-0460">Magnesium</keyword>
<keyword evidence="5" id="KW-0819">tRNA processing</keyword>
<dbReference type="AlphaFoldDB" id="A0A1G7EFB2"/>
<evidence type="ECO:0000256" key="2">
    <source>
        <dbReference type="ARBA" id="ARBA00007599"/>
    </source>
</evidence>
<dbReference type="GO" id="GO:0005524">
    <property type="term" value="F:ATP binding"/>
    <property type="evidence" value="ECO:0007669"/>
    <property type="project" value="UniProtKB-KW"/>
</dbReference>
<dbReference type="OrthoDB" id="9800307at2"/>
<dbReference type="Gene3D" id="3.40.50.300">
    <property type="entry name" value="P-loop containing nucleotide triphosphate hydrolases"/>
    <property type="match status" value="1"/>
</dbReference>
<evidence type="ECO:0000313" key="12">
    <source>
        <dbReference type="Proteomes" id="UP000183812"/>
    </source>
</evidence>
<dbReference type="GO" id="GO:0046872">
    <property type="term" value="F:metal ion binding"/>
    <property type="evidence" value="ECO:0007669"/>
    <property type="project" value="UniProtKB-KW"/>
</dbReference>
<sequence>MQNAPVLLSLDLPDADATESFGIAMARILRAGDVLLLDGPIGAGKTHFARALIRARLGGAEDVPSPTFTLVQVYDADPEIWHADLYRLTHPDEAVELGLEEAFDAAICLIEWPERLGDLAPENALLLQFSLADAGASRRVLLRGAAEWAPRLTAFGQV</sequence>
<gene>
    <name evidence="11" type="ORF">SAMN04244550_00759</name>
</gene>
<protein>
    <recommendedName>
        <fullName evidence="3">tRNA threonylcarbamoyladenosine biosynthesis protein TsaE</fullName>
    </recommendedName>
    <alternativeName>
        <fullName evidence="10">t(6)A37 threonylcarbamoyladenosine biosynthesis protein TsaE</fullName>
    </alternativeName>
</protein>
<evidence type="ECO:0000256" key="1">
    <source>
        <dbReference type="ARBA" id="ARBA00004496"/>
    </source>
</evidence>
<comment type="similarity">
    <text evidence="2">Belongs to the TsaE family.</text>
</comment>
<keyword evidence="8" id="KW-0067">ATP-binding</keyword>
<evidence type="ECO:0000256" key="8">
    <source>
        <dbReference type="ARBA" id="ARBA00022840"/>
    </source>
</evidence>
<evidence type="ECO:0000256" key="4">
    <source>
        <dbReference type="ARBA" id="ARBA00022490"/>
    </source>
</evidence>
<accession>A0A1G7EFB2</accession>
<evidence type="ECO:0000313" key="11">
    <source>
        <dbReference type="EMBL" id="SDE62358.1"/>
    </source>
</evidence>